<dbReference type="InterPro" id="IPR005118">
    <property type="entry name" value="TRCF_C"/>
</dbReference>
<keyword evidence="5 12" id="KW-0347">Helicase</keyword>
<dbReference type="InterPro" id="IPR001650">
    <property type="entry name" value="Helicase_C-like"/>
</dbReference>
<evidence type="ECO:0000313" key="12">
    <source>
        <dbReference type="EMBL" id="MBE6420919.1"/>
    </source>
</evidence>
<accession>A0A928DRL3</accession>
<dbReference type="Pfam" id="PF03461">
    <property type="entry name" value="TRCF"/>
    <property type="match status" value="1"/>
</dbReference>
<dbReference type="PROSITE" id="PS51194">
    <property type="entry name" value="HELICASE_CTER"/>
    <property type="match status" value="1"/>
</dbReference>
<feature type="domain" description="Helicase ATP-binding" evidence="10">
    <location>
        <begin position="491"/>
        <end position="652"/>
    </location>
</feature>
<dbReference type="GO" id="GO:0016787">
    <property type="term" value="F:hydrolase activity"/>
    <property type="evidence" value="ECO:0007669"/>
    <property type="project" value="UniProtKB-KW"/>
</dbReference>
<dbReference type="GO" id="GO:0005524">
    <property type="term" value="F:ATP binding"/>
    <property type="evidence" value="ECO:0007669"/>
    <property type="project" value="UniProtKB-UniRule"/>
</dbReference>
<dbReference type="SMART" id="SM00982">
    <property type="entry name" value="TRCF"/>
    <property type="match status" value="1"/>
</dbReference>
<evidence type="ECO:0000259" key="10">
    <source>
        <dbReference type="PROSITE" id="PS51192"/>
    </source>
</evidence>
<dbReference type="GO" id="GO:0005737">
    <property type="term" value="C:cytoplasm"/>
    <property type="evidence" value="ECO:0007669"/>
    <property type="project" value="UniProtKB-SubCell"/>
</dbReference>
<dbReference type="EMBL" id="SUVG01000002">
    <property type="protein sequence ID" value="MBE6420919.1"/>
    <property type="molecule type" value="Genomic_DNA"/>
</dbReference>
<feature type="domain" description="Helicase C-terminal" evidence="11">
    <location>
        <begin position="677"/>
        <end position="835"/>
    </location>
</feature>
<keyword evidence="8 9" id="KW-0234">DNA repair</keyword>
<dbReference type="InterPro" id="IPR037235">
    <property type="entry name" value="TRCF-like_C_D7"/>
</dbReference>
<comment type="similarity">
    <text evidence="9">In the N-terminal section; belongs to the UvrB family.</text>
</comment>
<dbReference type="Pfam" id="PF02559">
    <property type="entry name" value="CarD_TRCF_RID"/>
    <property type="match status" value="1"/>
</dbReference>
<proteinExistence type="inferred from homology"/>
<keyword evidence="3 9" id="KW-0227">DNA damage</keyword>
<dbReference type="InterPro" id="IPR047112">
    <property type="entry name" value="RecG/Mfd"/>
</dbReference>
<dbReference type="InterPro" id="IPR041471">
    <property type="entry name" value="UvrB_inter"/>
</dbReference>
<dbReference type="GO" id="GO:0000716">
    <property type="term" value="P:transcription-coupled nucleotide-excision repair, DNA damage recognition"/>
    <property type="evidence" value="ECO:0007669"/>
    <property type="project" value="UniProtKB-UniRule"/>
</dbReference>
<dbReference type="CDD" id="cd17991">
    <property type="entry name" value="DEXHc_TRCF"/>
    <property type="match status" value="1"/>
</dbReference>
<dbReference type="Pfam" id="PF17757">
    <property type="entry name" value="UvrB_inter"/>
    <property type="match status" value="1"/>
</dbReference>
<evidence type="ECO:0000256" key="5">
    <source>
        <dbReference type="ARBA" id="ARBA00022806"/>
    </source>
</evidence>
<evidence type="ECO:0000256" key="2">
    <source>
        <dbReference type="ARBA" id="ARBA00022741"/>
    </source>
</evidence>
<keyword evidence="7 9" id="KW-0238">DNA-binding</keyword>
<sequence length="1047" mass="118491">MPNAKPLCPTYYYGLPNSAARAFFVCKQFLTQSKPVLFITHDDTDDFEHAAREFTPASASVFTLPETDTGRTAALWQILHEKNSSFLLCARYDWLFAGLPAKEEILSRTFIIKPGDTLPRQQLLDRLEENGYTREDYAETPGQYAARGSVVDIFCLNRPQPLRLYFSGNRIELISSFDLDTQNTRSREEEALILPVQFNDCTSSLADYVSSGIYIFDDPEKEADFSAFSASAVFTRLPHHQAVDCGLKANISFQANFALLEREVNTLQKQGIRITLCCLNRGELDRMTELSADYPSLHALGFKISSLTQGFYSPQDKVAFITTNEILNRHYQAARVIKQFDIQGAKRVRFKELEAGDYVVHQEHGIGRYLGLELMDPGDNPTDCLIIEYRRGSKLYVPMYDFKKVQKYIGAGGKRPTLSVLGGIAWKDVKKRVKEEAQKTAKEILKMEALRQATPAPQVPGDERIEQEFADSFPYTLTPGQQQAIEETLHDLDLQKPMDRVLVGDVGFGKTEVAMRAALKVVLSGKQVMMLVPTTILAAQHYKTFSKRLAGFPVHVQMLCRFQTPKEQQEVIGQLKNGVCDIIIGTHRLMSKDIAFKDLGLVIIDEEHRFGVKQKEKIRAKSSGVHSLMLSATPIPRTLNQSLSALRDISLIDTPPRGRTPIKTVVTPWNNDLAAAAITQELARKGQIYYVYNSVQSMESRYLFLKNLVPQARICMAHGQMDEKELEQTLWDFNQGKYDILLASTIIESGIDITNANTLIVENAQNFGLAQLYQLRGRIGRGETKAYCYLFHPDWLFNKPEQPEDNFADLSAVYWKPKEEKDPTEEAKKRLSALMEFGELGSGFRLALRDMEIRGAGQLLGVKQHGYVNEVGISLYCDLVAAEVKKLRGERVEKNLRATVNLPVPAFIPPDYLPDDADRLKYYKELMDADESKTQTILTRLTDLCGPVPQEVLNLTQLFRLSARAGKLEIYHLDFIDDKLELLFTRRFQMPPNLPGELFNRFGPRNLEFIKSKNGDGLRILVPQEATPLSFATETLVFFERIILTEK</sequence>
<dbReference type="InterPro" id="IPR014001">
    <property type="entry name" value="Helicase_ATP-bd"/>
</dbReference>
<dbReference type="Gene3D" id="3.40.50.300">
    <property type="entry name" value="P-loop containing nucleotide triphosphate hydrolases"/>
    <property type="match status" value="2"/>
</dbReference>
<dbReference type="Proteomes" id="UP000725649">
    <property type="component" value="Unassembled WGS sequence"/>
</dbReference>
<evidence type="ECO:0000256" key="8">
    <source>
        <dbReference type="ARBA" id="ARBA00023204"/>
    </source>
</evidence>
<dbReference type="Gene3D" id="3.40.50.11180">
    <property type="match status" value="1"/>
</dbReference>
<dbReference type="Pfam" id="PF00271">
    <property type="entry name" value="Helicase_C"/>
    <property type="match status" value="1"/>
</dbReference>
<comment type="subcellular location">
    <subcellularLocation>
        <location evidence="9">Cytoplasm</location>
    </subcellularLocation>
</comment>
<dbReference type="SMART" id="SM00490">
    <property type="entry name" value="HELICc"/>
    <property type="match status" value="1"/>
</dbReference>
<comment type="function">
    <text evidence="9">Couples transcription and DNA repair by recognizing RNA polymerase (RNAP) stalled at DNA lesions. Mediates ATP-dependent release of RNAP and its truncated transcript from the DNA, and recruitment of nucleotide excision repair machinery to the damaged site.</text>
</comment>
<organism evidence="12 13">
    <name type="scientific">Candidatus Avelusimicrobium gallicola</name>
    <dbReference type="NCBI Taxonomy" id="2562704"/>
    <lineage>
        <taxon>Bacteria</taxon>
        <taxon>Pseudomonadati</taxon>
        <taxon>Elusimicrobiota</taxon>
        <taxon>Elusimicrobia</taxon>
        <taxon>Elusimicrobiales</taxon>
        <taxon>Elusimicrobiaceae</taxon>
        <taxon>Candidatus Avelusimicrobium</taxon>
    </lineage>
</organism>
<keyword evidence="6 9" id="KW-0067">ATP-binding</keyword>
<gene>
    <name evidence="9" type="primary">mfd</name>
    <name evidence="12" type="ORF">E7027_02075</name>
</gene>
<comment type="caution">
    <text evidence="12">The sequence shown here is derived from an EMBL/GenBank/DDBJ whole genome shotgun (WGS) entry which is preliminary data.</text>
</comment>
<dbReference type="SUPFAM" id="SSF143517">
    <property type="entry name" value="TRCF domain-like"/>
    <property type="match status" value="1"/>
</dbReference>
<dbReference type="Gene3D" id="3.90.1150.50">
    <property type="entry name" value="Transcription-repair-coupling factor, D7 domain"/>
    <property type="match status" value="1"/>
</dbReference>
<evidence type="ECO:0000256" key="7">
    <source>
        <dbReference type="ARBA" id="ARBA00023125"/>
    </source>
</evidence>
<dbReference type="InterPro" id="IPR036101">
    <property type="entry name" value="CarD-like/TRCF_RID_sf"/>
</dbReference>
<dbReference type="EC" id="3.6.4.-" evidence="9"/>
<dbReference type="InterPro" id="IPR003711">
    <property type="entry name" value="CarD-like/TRCF_RID"/>
</dbReference>
<dbReference type="GO" id="GO:0006355">
    <property type="term" value="P:regulation of DNA-templated transcription"/>
    <property type="evidence" value="ECO:0007669"/>
    <property type="project" value="UniProtKB-UniRule"/>
</dbReference>
<dbReference type="InterPro" id="IPR011545">
    <property type="entry name" value="DEAD/DEAH_box_helicase_dom"/>
</dbReference>
<dbReference type="Gene3D" id="3.30.2060.10">
    <property type="entry name" value="Penicillin-binding protein 1b domain"/>
    <property type="match status" value="1"/>
</dbReference>
<dbReference type="InterPro" id="IPR004576">
    <property type="entry name" value="Mfd"/>
</dbReference>
<name>A0A928DRL3_9BACT</name>
<dbReference type="InterPro" id="IPR027417">
    <property type="entry name" value="P-loop_NTPase"/>
</dbReference>
<reference evidence="12" key="1">
    <citation type="submission" date="2019-04" db="EMBL/GenBank/DDBJ databases">
        <title>Evolution of Biomass-Degrading Anaerobic Consortia Revealed by Metagenomics.</title>
        <authorList>
            <person name="Peng X."/>
        </authorList>
    </citation>
    <scope>NUCLEOTIDE SEQUENCE</scope>
    <source>
        <strain evidence="12">SIG66</strain>
    </source>
</reference>
<dbReference type="PANTHER" id="PTHR47964:SF1">
    <property type="entry name" value="ATP-DEPENDENT DNA HELICASE HOMOLOG RECG, CHLOROPLASTIC"/>
    <property type="match status" value="1"/>
</dbReference>
<keyword evidence="2 9" id="KW-0547">Nucleotide-binding</keyword>
<evidence type="ECO:0000313" key="13">
    <source>
        <dbReference type="Proteomes" id="UP000725649"/>
    </source>
</evidence>
<dbReference type="GO" id="GO:0003684">
    <property type="term" value="F:damaged DNA binding"/>
    <property type="evidence" value="ECO:0007669"/>
    <property type="project" value="InterPro"/>
</dbReference>
<dbReference type="SUPFAM" id="SSF141259">
    <property type="entry name" value="CarD-like"/>
    <property type="match status" value="1"/>
</dbReference>
<evidence type="ECO:0000259" key="11">
    <source>
        <dbReference type="PROSITE" id="PS51194"/>
    </source>
</evidence>
<evidence type="ECO:0000256" key="6">
    <source>
        <dbReference type="ARBA" id="ARBA00022840"/>
    </source>
</evidence>
<evidence type="ECO:0000256" key="1">
    <source>
        <dbReference type="ARBA" id="ARBA00022490"/>
    </source>
</evidence>
<dbReference type="HAMAP" id="MF_00969">
    <property type="entry name" value="TRCF"/>
    <property type="match status" value="1"/>
</dbReference>
<dbReference type="AlphaFoldDB" id="A0A928DRL3"/>
<keyword evidence="1 9" id="KW-0963">Cytoplasm</keyword>
<dbReference type="Pfam" id="PF00270">
    <property type="entry name" value="DEAD"/>
    <property type="match status" value="1"/>
</dbReference>
<evidence type="ECO:0000256" key="9">
    <source>
        <dbReference type="HAMAP-Rule" id="MF_00969"/>
    </source>
</evidence>
<dbReference type="Gene3D" id="2.40.10.170">
    <property type="match status" value="1"/>
</dbReference>
<dbReference type="PROSITE" id="PS51192">
    <property type="entry name" value="HELICASE_ATP_BIND_1"/>
    <property type="match status" value="1"/>
</dbReference>
<protein>
    <recommendedName>
        <fullName evidence="9">Transcription-repair-coupling factor</fullName>
        <shortName evidence="9">TRCF</shortName>
        <ecNumber evidence="9">3.6.4.-</ecNumber>
    </recommendedName>
</protein>
<dbReference type="SMART" id="SM01058">
    <property type="entry name" value="CarD_TRCF"/>
    <property type="match status" value="1"/>
</dbReference>
<comment type="similarity">
    <text evidence="9">In the C-terminal section; belongs to the helicase family. RecG subfamily.</text>
</comment>
<dbReference type="SUPFAM" id="SSF52540">
    <property type="entry name" value="P-loop containing nucleoside triphosphate hydrolases"/>
    <property type="match status" value="4"/>
</dbReference>
<keyword evidence="4 9" id="KW-0378">Hydrolase</keyword>
<evidence type="ECO:0000256" key="4">
    <source>
        <dbReference type="ARBA" id="ARBA00022801"/>
    </source>
</evidence>
<evidence type="ECO:0000256" key="3">
    <source>
        <dbReference type="ARBA" id="ARBA00022763"/>
    </source>
</evidence>
<dbReference type="PANTHER" id="PTHR47964">
    <property type="entry name" value="ATP-DEPENDENT DNA HELICASE HOMOLOG RECG, CHLOROPLASTIC"/>
    <property type="match status" value="1"/>
</dbReference>
<dbReference type="GO" id="GO:0003678">
    <property type="term" value="F:DNA helicase activity"/>
    <property type="evidence" value="ECO:0007669"/>
    <property type="project" value="TreeGrafter"/>
</dbReference>
<dbReference type="SMART" id="SM00487">
    <property type="entry name" value="DEXDc"/>
    <property type="match status" value="1"/>
</dbReference>